<accession>A0ABS4DZZ8</accession>
<sequence length="87" mass="8784">MHDRFSGSNASLSGPASFGFAIVPQDDDTLSEATRGLYVGQGGDLAVTTIAGADITFKAVPAGSILPVRVQKVFSTGTTAGDILGLV</sequence>
<proteinExistence type="predicted"/>
<evidence type="ECO:0000313" key="2">
    <source>
        <dbReference type="Proteomes" id="UP000759443"/>
    </source>
</evidence>
<protein>
    <submittedName>
        <fullName evidence="1">Uncharacterized protein</fullName>
    </submittedName>
</protein>
<keyword evidence="2" id="KW-1185">Reference proteome</keyword>
<evidence type="ECO:0000313" key="1">
    <source>
        <dbReference type="EMBL" id="MBP1851261.1"/>
    </source>
</evidence>
<reference evidence="1 2" key="1">
    <citation type="submission" date="2021-03" db="EMBL/GenBank/DDBJ databases">
        <title>Genomic Encyclopedia of Type Strains, Phase IV (KMG-IV): sequencing the most valuable type-strain genomes for metagenomic binning, comparative biology and taxonomic classification.</title>
        <authorList>
            <person name="Goeker M."/>
        </authorList>
    </citation>
    <scope>NUCLEOTIDE SEQUENCE [LARGE SCALE GENOMIC DNA]</scope>
    <source>
        <strain evidence="1 2">DSM 21600</strain>
    </source>
</reference>
<name>A0ABS4DZZ8_9HYPH</name>
<dbReference type="EMBL" id="JAGGJU010000007">
    <property type="protein sequence ID" value="MBP1851261.1"/>
    <property type="molecule type" value="Genomic_DNA"/>
</dbReference>
<comment type="caution">
    <text evidence="1">The sequence shown here is derived from an EMBL/GenBank/DDBJ whole genome shotgun (WGS) entry which is preliminary data.</text>
</comment>
<organism evidence="1 2">
    <name type="scientific">Rhizobium halophytocola</name>
    <dbReference type="NCBI Taxonomy" id="735519"/>
    <lineage>
        <taxon>Bacteria</taxon>
        <taxon>Pseudomonadati</taxon>
        <taxon>Pseudomonadota</taxon>
        <taxon>Alphaproteobacteria</taxon>
        <taxon>Hyphomicrobiales</taxon>
        <taxon>Rhizobiaceae</taxon>
        <taxon>Rhizobium/Agrobacterium group</taxon>
        <taxon>Rhizobium</taxon>
    </lineage>
</organism>
<dbReference type="RefSeq" id="WP_209945820.1">
    <property type="nucleotide sequence ID" value="NZ_JAGGJU010000007.1"/>
</dbReference>
<gene>
    <name evidence="1" type="ORF">J2Z17_002706</name>
</gene>
<dbReference type="Proteomes" id="UP000759443">
    <property type="component" value="Unassembled WGS sequence"/>
</dbReference>